<gene>
    <name evidence="1" type="ORF">ACFO3S_11210</name>
</gene>
<reference evidence="2" key="1">
    <citation type="journal article" date="2019" name="Int. J. Syst. Evol. Microbiol.">
        <title>The Global Catalogue of Microorganisms (GCM) 10K type strain sequencing project: providing services to taxonomists for standard genome sequencing and annotation.</title>
        <authorList>
            <consortium name="The Broad Institute Genomics Platform"/>
            <consortium name="The Broad Institute Genome Sequencing Center for Infectious Disease"/>
            <person name="Wu L."/>
            <person name="Ma J."/>
        </authorList>
    </citation>
    <scope>NUCLEOTIDE SEQUENCE [LARGE SCALE GENOMIC DNA]</scope>
    <source>
        <strain evidence="2">CCUG 49571</strain>
    </source>
</reference>
<sequence>MAVVQSAALPQQIFGQRQAERVKRMVVGKSILPVSLIVNP</sequence>
<proteinExistence type="predicted"/>
<keyword evidence="2" id="KW-1185">Reference proteome</keyword>
<protein>
    <submittedName>
        <fullName evidence="1">Uncharacterized protein</fullName>
    </submittedName>
</protein>
<dbReference type="EMBL" id="JBHSEP010000007">
    <property type="protein sequence ID" value="MFC4598806.1"/>
    <property type="molecule type" value="Genomic_DNA"/>
</dbReference>
<evidence type="ECO:0000313" key="1">
    <source>
        <dbReference type="EMBL" id="MFC4598806.1"/>
    </source>
</evidence>
<comment type="caution">
    <text evidence="1">The sequence shown here is derived from an EMBL/GenBank/DDBJ whole genome shotgun (WGS) entry which is preliminary data.</text>
</comment>
<organism evidence="1 2">
    <name type="scientific">Cohnella hongkongensis</name>
    <dbReference type="NCBI Taxonomy" id="178337"/>
    <lineage>
        <taxon>Bacteria</taxon>
        <taxon>Bacillati</taxon>
        <taxon>Bacillota</taxon>
        <taxon>Bacilli</taxon>
        <taxon>Bacillales</taxon>
        <taxon>Paenibacillaceae</taxon>
        <taxon>Cohnella</taxon>
    </lineage>
</organism>
<dbReference type="RefSeq" id="WP_378095440.1">
    <property type="nucleotide sequence ID" value="NZ_JBHSEP010000007.1"/>
</dbReference>
<evidence type="ECO:0000313" key="2">
    <source>
        <dbReference type="Proteomes" id="UP001596028"/>
    </source>
</evidence>
<name>A0ABV9FAH4_9BACL</name>
<accession>A0ABV9FAH4</accession>
<dbReference type="Proteomes" id="UP001596028">
    <property type="component" value="Unassembled WGS sequence"/>
</dbReference>